<organism evidence="9 10">
    <name type="scientific">Candidatus Macondimonas diazotrophica</name>
    <dbReference type="NCBI Taxonomy" id="2305248"/>
    <lineage>
        <taxon>Bacteria</taxon>
        <taxon>Pseudomonadati</taxon>
        <taxon>Pseudomonadota</taxon>
        <taxon>Gammaproteobacteria</taxon>
        <taxon>Chromatiales</taxon>
        <taxon>Ectothiorhodospiraceae</taxon>
        <taxon>Candidatus Macondimonas</taxon>
    </lineage>
</organism>
<evidence type="ECO:0000256" key="4">
    <source>
        <dbReference type="ARBA" id="ARBA00022741"/>
    </source>
</evidence>
<dbReference type="EMBL" id="SRIO01000001">
    <property type="protein sequence ID" value="TFZ84079.1"/>
    <property type="molecule type" value="Genomic_DNA"/>
</dbReference>
<keyword evidence="10" id="KW-1185">Reference proteome</keyword>
<dbReference type="NCBIfam" id="TIGR01498">
    <property type="entry name" value="folK"/>
    <property type="match status" value="1"/>
</dbReference>
<dbReference type="GO" id="GO:0003848">
    <property type="term" value="F:2-amino-4-hydroxy-6-hydroxymethyldihydropteridine diphosphokinase activity"/>
    <property type="evidence" value="ECO:0007669"/>
    <property type="project" value="UniProtKB-EC"/>
</dbReference>
<dbReference type="GO" id="GO:0046654">
    <property type="term" value="P:tetrahydrofolate biosynthetic process"/>
    <property type="evidence" value="ECO:0007669"/>
    <property type="project" value="UniProtKB-UniPathway"/>
</dbReference>
<evidence type="ECO:0000256" key="5">
    <source>
        <dbReference type="ARBA" id="ARBA00022777"/>
    </source>
</evidence>
<dbReference type="GO" id="GO:0005524">
    <property type="term" value="F:ATP binding"/>
    <property type="evidence" value="ECO:0007669"/>
    <property type="project" value="UniProtKB-KW"/>
</dbReference>
<accession>A0A4Z0FC18</accession>
<evidence type="ECO:0000256" key="3">
    <source>
        <dbReference type="ARBA" id="ARBA00022679"/>
    </source>
</evidence>
<dbReference type="SUPFAM" id="SSF55083">
    <property type="entry name" value="6-hydroxymethyl-7,8-dihydropterin pyrophosphokinase, HPPK"/>
    <property type="match status" value="1"/>
</dbReference>
<dbReference type="Gene3D" id="3.30.70.560">
    <property type="entry name" value="7,8-Dihydro-6-hydroxymethylpterin-pyrophosphokinase HPPK"/>
    <property type="match status" value="1"/>
</dbReference>
<dbReference type="GO" id="GO:0046656">
    <property type="term" value="P:folic acid biosynthetic process"/>
    <property type="evidence" value="ECO:0007669"/>
    <property type="project" value="UniProtKB-KW"/>
</dbReference>
<sequence>MTATEVFVGLGSNISPRRNLSAALPRLAARFGDLRISPVYECQAVGFDGDPFLNLVIAFSTSEPLVAVLEYLRQVERDFGRRRGEARFAARSLDLDIILFGDRIGEEAGLQLPRPDILRYAFVLKPLADLAPDGLHPACGRRYQELWESLRPGPPLTAVTPLVEPHAQPVRKED</sequence>
<dbReference type="OrthoDB" id="9790168at2"/>
<keyword evidence="7" id="KW-0289">Folate biosynthesis</keyword>
<comment type="caution">
    <text evidence="9">The sequence shown here is derived from an EMBL/GenBank/DDBJ whole genome shotgun (WGS) entry which is preliminary data.</text>
</comment>
<dbReference type="AlphaFoldDB" id="A0A4Z0FC18"/>
<name>A0A4Z0FC18_9GAMM</name>
<evidence type="ECO:0000259" key="8">
    <source>
        <dbReference type="PROSITE" id="PS00794"/>
    </source>
</evidence>
<evidence type="ECO:0000256" key="1">
    <source>
        <dbReference type="ARBA" id="ARBA00005051"/>
    </source>
</evidence>
<protein>
    <recommendedName>
        <fullName evidence="2">2-amino-4-hydroxy-6-hydroxymethyldihydropteridine diphosphokinase</fullName>
        <ecNumber evidence="2">2.7.6.3</ecNumber>
    </recommendedName>
</protein>
<keyword evidence="6" id="KW-0067">ATP-binding</keyword>
<dbReference type="PANTHER" id="PTHR43071">
    <property type="entry name" value="2-AMINO-4-HYDROXY-6-HYDROXYMETHYLDIHYDROPTERIDINE PYROPHOSPHOKINASE"/>
    <property type="match status" value="1"/>
</dbReference>
<keyword evidence="4" id="KW-0547">Nucleotide-binding</keyword>
<evidence type="ECO:0000313" key="9">
    <source>
        <dbReference type="EMBL" id="TFZ84079.1"/>
    </source>
</evidence>
<proteinExistence type="predicted"/>
<keyword evidence="5 9" id="KW-0418">Kinase</keyword>
<evidence type="ECO:0000256" key="2">
    <source>
        <dbReference type="ARBA" id="ARBA00013253"/>
    </source>
</evidence>
<feature type="domain" description="7,8-dihydro-6-hydroxymethylpterin-pyrophosphokinase" evidence="8">
    <location>
        <begin position="87"/>
        <end position="98"/>
    </location>
</feature>
<dbReference type="CDD" id="cd00483">
    <property type="entry name" value="HPPK"/>
    <property type="match status" value="1"/>
</dbReference>
<dbReference type="Proteomes" id="UP000297890">
    <property type="component" value="Unassembled WGS sequence"/>
</dbReference>
<reference evidence="9 10" key="1">
    <citation type="journal article" date="2019" name="ISME J.">
        <title>Candidatus Macondimonas diazotrophica, a novel gammaproteobacterial genus dominating crude-oil-contaminated coastal sediments.</title>
        <authorList>
            <person name="Karthikeyan S."/>
            <person name="Konstantinidis K."/>
        </authorList>
    </citation>
    <scope>NUCLEOTIDE SEQUENCE [LARGE SCALE GENOMIC DNA]</scope>
    <source>
        <strain evidence="9 10">KTK01</strain>
    </source>
</reference>
<dbReference type="GO" id="GO:0016301">
    <property type="term" value="F:kinase activity"/>
    <property type="evidence" value="ECO:0007669"/>
    <property type="project" value="UniProtKB-KW"/>
</dbReference>
<dbReference type="UniPathway" id="UPA00077">
    <property type="reaction ID" value="UER00155"/>
</dbReference>
<dbReference type="InterPro" id="IPR000550">
    <property type="entry name" value="Hppk"/>
</dbReference>
<dbReference type="RefSeq" id="WP_135280439.1">
    <property type="nucleotide sequence ID" value="NZ_SRIO01000001.1"/>
</dbReference>
<evidence type="ECO:0000256" key="6">
    <source>
        <dbReference type="ARBA" id="ARBA00022840"/>
    </source>
</evidence>
<dbReference type="EC" id="2.7.6.3" evidence="2"/>
<dbReference type="InterPro" id="IPR035907">
    <property type="entry name" value="Hppk_sf"/>
</dbReference>
<gene>
    <name evidence="9" type="primary">folK</name>
    <name evidence="9" type="ORF">E4680_00620</name>
</gene>
<dbReference type="PANTHER" id="PTHR43071:SF2">
    <property type="entry name" value="2-AMINO-4-HYDROXY-6-HYDROXYMETHYLDIHYDROPTERIDINE PYROPHOSPHOKINASE"/>
    <property type="match status" value="1"/>
</dbReference>
<keyword evidence="3 9" id="KW-0808">Transferase</keyword>
<evidence type="ECO:0000256" key="7">
    <source>
        <dbReference type="ARBA" id="ARBA00022909"/>
    </source>
</evidence>
<dbReference type="PROSITE" id="PS00794">
    <property type="entry name" value="HPPK"/>
    <property type="match status" value="1"/>
</dbReference>
<dbReference type="Pfam" id="PF01288">
    <property type="entry name" value="HPPK"/>
    <property type="match status" value="1"/>
</dbReference>
<comment type="pathway">
    <text evidence="1">Cofactor biosynthesis; tetrahydrofolate biosynthesis; 2-amino-4-hydroxy-6-hydroxymethyl-7,8-dihydropteridine diphosphate from 7,8-dihydroneopterin triphosphate: step 4/4.</text>
</comment>
<evidence type="ECO:0000313" key="10">
    <source>
        <dbReference type="Proteomes" id="UP000297890"/>
    </source>
</evidence>